<protein>
    <submittedName>
        <fullName evidence="9">Glycosyltransferase family 2 protein</fullName>
    </submittedName>
</protein>
<feature type="transmembrane region" description="Helical" evidence="7">
    <location>
        <begin position="424"/>
        <end position="445"/>
    </location>
</feature>
<feature type="transmembrane region" description="Helical" evidence="7">
    <location>
        <begin position="465"/>
        <end position="483"/>
    </location>
</feature>
<evidence type="ECO:0000256" key="4">
    <source>
        <dbReference type="ARBA" id="ARBA00022692"/>
    </source>
</evidence>
<keyword evidence="5 7" id="KW-1133">Transmembrane helix</keyword>
<feature type="transmembrane region" description="Helical" evidence="7">
    <location>
        <begin position="495"/>
        <end position="517"/>
    </location>
</feature>
<accession>A0A9W7VZ08</accession>
<dbReference type="Proteomes" id="UP001138500">
    <property type="component" value="Unassembled WGS sequence"/>
</dbReference>
<evidence type="ECO:0000256" key="1">
    <source>
        <dbReference type="ARBA" id="ARBA00004141"/>
    </source>
</evidence>
<sequence length="521" mass="59990">MGDLVTVTDQDSPSLVQSLYEHTACRYGLDRNLIVHQLAQRETKCRCFCLFYTAFICRACIDRISTEQDYSLQEACSTPEDTPFLLVSTFFIVSTAIFCMCNEAAIEVFYFFFMATDFYIAATCMVESFLGLTPLARPAAALEIQRGDRSWKHSDDQLPIIDLVIVAYLPNEQDIIRDQVLYAVEELEYPKDRLRVNLVYNTNRPIEPLESELHDLQNHISNLVVMKVPKSKSKADNLNHFFTLNTGADIIGVFDSDHSPYPHNPRWAAQRFLDDPTISIVQGHCVVHNTANLPSRLFNFGLFCGSNGYWRADLLKGHKMHGEMLTEDIDSALRAHGEGKRAVHDMNVTGFEMVPNKFQAFWKQRLRWAQGWTQASIVHLPLAWTNPPPAEDGTIKHRTVSERFEAFPLACMDHRITHLYPGHVLIVCSYYLGTLHTCLLLSFVIVDWSHNVDELVRLLFFRYPMSEWFFFATIIALLFTLYFTEKVRLEFTTRWMMVVFCIIYIPYLVLLAVMGLYGHAR</sequence>
<dbReference type="EMBL" id="RIBY02002334">
    <property type="protein sequence ID" value="KAH9819318.1"/>
    <property type="molecule type" value="Genomic_DNA"/>
</dbReference>
<evidence type="ECO:0000256" key="7">
    <source>
        <dbReference type="SAM" id="Phobius"/>
    </source>
</evidence>
<dbReference type="InterPro" id="IPR029044">
    <property type="entry name" value="Nucleotide-diphossugar_trans"/>
</dbReference>
<dbReference type="GO" id="GO:0016020">
    <property type="term" value="C:membrane"/>
    <property type="evidence" value="ECO:0007669"/>
    <property type="project" value="UniProtKB-SubCell"/>
</dbReference>
<dbReference type="InterPro" id="IPR001173">
    <property type="entry name" value="Glyco_trans_2-like"/>
</dbReference>
<proteinExistence type="predicted"/>
<keyword evidence="10" id="KW-1185">Reference proteome</keyword>
<evidence type="ECO:0000256" key="6">
    <source>
        <dbReference type="ARBA" id="ARBA00023136"/>
    </source>
</evidence>
<feature type="domain" description="Glycosyltransferase 2-like" evidence="8">
    <location>
        <begin position="322"/>
        <end position="481"/>
    </location>
</feature>
<evidence type="ECO:0000313" key="9">
    <source>
        <dbReference type="EMBL" id="KAH9819318.1"/>
    </source>
</evidence>
<keyword evidence="3" id="KW-0808">Transferase</keyword>
<keyword evidence="6 7" id="KW-0472">Membrane</keyword>
<evidence type="ECO:0000259" key="8">
    <source>
        <dbReference type="Pfam" id="PF13632"/>
    </source>
</evidence>
<dbReference type="Gene3D" id="3.90.550.10">
    <property type="entry name" value="Spore Coat Polysaccharide Biosynthesis Protein SpsA, Chain A"/>
    <property type="match status" value="1"/>
</dbReference>
<dbReference type="OrthoDB" id="72851at2759"/>
<comment type="subcellular location">
    <subcellularLocation>
        <location evidence="1">Membrane</location>
        <topology evidence="1">Multi-pass membrane protein</topology>
    </subcellularLocation>
</comment>
<comment type="caution">
    <text evidence="9">The sequence shown here is derived from an EMBL/GenBank/DDBJ whole genome shotgun (WGS) entry which is preliminary data.</text>
</comment>
<dbReference type="PANTHER" id="PTHR43867:SF2">
    <property type="entry name" value="CELLULOSE SYNTHASE CATALYTIC SUBUNIT A [UDP-FORMING]"/>
    <property type="match status" value="1"/>
</dbReference>
<keyword evidence="2" id="KW-0328">Glycosyltransferase</keyword>
<name>A0A9W7VZ08_9PEZI</name>
<reference evidence="9 10" key="1">
    <citation type="journal article" date="2018" name="IMA Fungus">
        <title>IMA Genome-F 10: Nine draft genome sequences of Claviceps purpurea s.lat., including C. arundinis, C. humidiphila, and C. cf. spartinae, pseudomolecules for the pitch canker pathogen Fusarium circinatum, draft genome of Davidsoniella eucalypti, Grosmannia galeiformis, Quambalaria eucalypti, and Teratosphaeria destructans.</title>
        <authorList>
            <person name="Wingfield B.D."/>
            <person name="Liu M."/>
            <person name="Nguyen H.D."/>
            <person name="Lane F.A."/>
            <person name="Morgan S.W."/>
            <person name="De Vos L."/>
            <person name="Wilken P.M."/>
            <person name="Duong T.A."/>
            <person name="Aylward J."/>
            <person name="Coetzee M.P."/>
            <person name="Dadej K."/>
            <person name="De Beer Z.W."/>
            <person name="Findlay W."/>
            <person name="Havenga M."/>
            <person name="Kolarik M."/>
            <person name="Menzies J.G."/>
            <person name="Naidoo K."/>
            <person name="Pochopski O."/>
            <person name="Shoukouhi P."/>
            <person name="Santana Q.C."/>
            <person name="Seifert K.A."/>
            <person name="Soal N."/>
            <person name="Steenkamp E.T."/>
            <person name="Tatham C.T."/>
            <person name="van der Nest M.A."/>
            <person name="Wingfield M.J."/>
        </authorList>
    </citation>
    <scope>NUCLEOTIDE SEQUENCE [LARGE SCALE GENOMIC DNA]</scope>
    <source>
        <strain evidence="9">CMW44962</strain>
    </source>
</reference>
<dbReference type="InterPro" id="IPR050321">
    <property type="entry name" value="Glycosyltr_2/OpgH_subfam"/>
</dbReference>
<evidence type="ECO:0000256" key="5">
    <source>
        <dbReference type="ARBA" id="ARBA00022989"/>
    </source>
</evidence>
<dbReference type="GO" id="GO:0016757">
    <property type="term" value="F:glycosyltransferase activity"/>
    <property type="evidence" value="ECO:0007669"/>
    <property type="project" value="UniProtKB-KW"/>
</dbReference>
<evidence type="ECO:0000256" key="2">
    <source>
        <dbReference type="ARBA" id="ARBA00022676"/>
    </source>
</evidence>
<reference evidence="9 10" key="2">
    <citation type="journal article" date="2021" name="Curr. Genet.">
        <title>Genetic response to nitrogen starvation in the aggressive Eucalyptus foliar pathogen Teratosphaeria destructans.</title>
        <authorList>
            <person name="Havenga M."/>
            <person name="Wingfield B.D."/>
            <person name="Wingfield M.J."/>
            <person name="Dreyer L.L."/>
            <person name="Roets F."/>
            <person name="Aylward J."/>
        </authorList>
    </citation>
    <scope>NUCLEOTIDE SEQUENCE [LARGE SCALE GENOMIC DNA]</scope>
    <source>
        <strain evidence="9">CMW44962</strain>
    </source>
</reference>
<dbReference type="SUPFAM" id="SSF53448">
    <property type="entry name" value="Nucleotide-diphospho-sugar transferases"/>
    <property type="match status" value="1"/>
</dbReference>
<gene>
    <name evidence="9" type="ORF">Tdes44962_MAKER05264</name>
</gene>
<evidence type="ECO:0000256" key="3">
    <source>
        <dbReference type="ARBA" id="ARBA00022679"/>
    </source>
</evidence>
<dbReference type="PANTHER" id="PTHR43867">
    <property type="entry name" value="CELLULOSE SYNTHASE CATALYTIC SUBUNIT A [UDP-FORMING]"/>
    <property type="match status" value="1"/>
</dbReference>
<evidence type="ECO:0000313" key="10">
    <source>
        <dbReference type="Proteomes" id="UP001138500"/>
    </source>
</evidence>
<dbReference type="AlphaFoldDB" id="A0A9W7VZ08"/>
<keyword evidence="4 7" id="KW-0812">Transmembrane</keyword>
<dbReference type="Pfam" id="PF13632">
    <property type="entry name" value="Glyco_trans_2_3"/>
    <property type="match status" value="1"/>
</dbReference>
<organism evidence="9 10">
    <name type="scientific">Teratosphaeria destructans</name>
    <dbReference type="NCBI Taxonomy" id="418781"/>
    <lineage>
        <taxon>Eukaryota</taxon>
        <taxon>Fungi</taxon>
        <taxon>Dikarya</taxon>
        <taxon>Ascomycota</taxon>
        <taxon>Pezizomycotina</taxon>
        <taxon>Dothideomycetes</taxon>
        <taxon>Dothideomycetidae</taxon>
        <taxon>Mycosphaerellales</taxon>
        <taxon>Teratosphaeriaceae</taxon>
        <taxon>Teratosphaeria</taxon>
    </lineage>
</organism>
<feature type="transmembrane region" description="Helical" evidence="7">
    <location>
        <begin position="84"/>
        <end position="112"/>
    </location>
</feature>